<accession>X1FLY5</accession>
<name>X1FLY5_9ZZZZ</name>
<reference evidence="1" key="1">
    <citation type="journal article" date="2014" name="Front. Microbiol.">
        <title>High frequency of phylogenetically diverse reductive dehalogenase-homologous genes in deep subseafloor sedimentary metagenomes.</title>
        <authorList>
            <person name="Kawai M."/>
            <person name="Futagami T."/>
            <person name="Toyoda A."/>
            <person name="Takaki Y."/>
            <person name="Nishi S."/>
            <person name="Hori S."/>
            <person name="Arai W."/>
            <person name="Tsubouchi T."/>
            <person name="Morono Y."/>
            <person name="Uchiyama I."/>
            <person name="Ito T."/>
            <person name="Fujiyama A."/>
            <person name="Inagaki F."/>
            <person name="Takami H."/>
        </authorList>
    </citation>
    <scope>NUCLEOTIDE SEQUENCE</scope>
    <source>
        <strain evidence="1">Expedition CK06-06</strain>
    </source>
</reference>
<gene>
    <name evidence="1" type="ORF">S03H2_12401</name>
</gene>
<dbReference type="EMBL" id="BARU01006311">
    <property type="protein sequence ID" value="GAH46706.1"/>
    <property type="molecule type" value="Genomic_DNA"/>
</dbReference>
<organism evidence="1">
    <name type="scientific">marine sediment metagenome</name>
    <dbReference type="NCBI Taxonomy" id="412755"/>
    <lineage>
        <taxon>unclassified sequences</taxon>
        <taxon>metagenomes</taxon>
        <taxon>ecological metagenomes</taxon>
    </lineage>
</organism>
<protein>
    <submittedName>
        <fullName evidence="1">Uncharacterized protein</fullName>
    </submittedName>
</protein>
<evidence type="ECO:0000313" key="1">
    <source>
        <dbReference type="EMBL" id="GAH46706.1"/>
    </source>
</evidence>
<sequence>VIEFFTNNSHAYFELYQHQSTTENLLRDWANWVNQLNQTFGMQYILYESGLDIDWNMRIYDSINHFYTTNTPIHRSWTALMPPILLPLWERFEGSIILIQELFSQLEEITNTP</sequence>
<comment type="caution">
    <text evidence="1">The sequence shown here is derived from an EMBL/GenBank/DDBJ whole genome shotgun (WGS) entry which is preliminary data.</text>
</comment>
<dbReference type="AlphaFoldDB" id="X1FLY5"/>
<proteinExistence type="predicted"/>
<feature type="non-terminal residue" evidence="1">
    <location>
        <position position="1"/>
    </location>
</feature>